<dbReference type="Proteomes" id="UP000825228">
    <property type="component" value="Unassembled WGS sequence"/>
</dbReference>
<comment type="caution">
    <text evidence="1">The sequence shown here is derived from an EMBL/GenBank/DDBJ whole genome shotgun (WGS) entry which is preliminary data.</text>
</comment>
<reference evidence="1 2" key="1">
    <citation type="submission" date="2020-06" db="EMBL/GenBank/DDBJ databases">
        <title>Taxonomy, biology and ecology of Rhodococcus bacteria occurring in California pistachio and other woody hosts as revealed by genome sequence analyses.</title>
        <authorList>
            <person name="Gai Y."/>
            <person name="Riely B."/>
        </authorList>
    </citation>
    <scope>NUCLEOTIDE SEQUENCE [LARGE SCALE GENOMIC DNA]</scope>
    <source>
        <strain evidence="1 2">BP-281</strain>
    </source>
</reference>
<name>A0ABS7P106_9NOCA</name>
<proteinExistence type="predicted"/>
<keyword evidence="2" id="KW-1185">Reference proteome</keyword>
<gene>
    <name evidence="1" type="ORF">HQ603_04825</name>
</gene>
<dbReference type="Pfam" id="PF08310">
    <property type="entry name" value="LGFP"/>
    <property type="match status" value="1"/>
</dbReference>
<dbReference type="InterPro" id="IPR013207">
    <property type="entry name" value="LGFP"/>
</dbReference>
<sequence length="81" mass="8292">MAQPAPTAPQATAAATCQSYWPTPYPVCGAILDLYKSLGGPSSTLSYPKSSEAPAGDGIGTRQAFLGGTVYYSPTTGAYIE</sequence>
<evidence type="ECO:0000313" key="1">
    <source>
        <dbReference type="EMBL" id="MBY6366074.1"/>
    </source>
</evidence>
<evidence type="ECO:0000313" key="2">
    <source>
        <dbReference type="Proteomes" id="UP000825228"/>
    </source>
</evidence>
<evidence type="ECO:0008006" key="3">
    <source>
        <dbReference type="Google" id="ProtNLM"/>
    </source>
</evidence>
<dbReference type="EMBL" id="JABUBU010000002">
    <property type="protein sequence ID" value="MBY6366074.1"/>
    <property type="molecule type" value="Genomic_DNA"/>
</dbReference>
<accession>A0ABS7P106</accession>
<organism evidence="1 2">
    <name type="scientific">Rhodococcoides corynebacterioides</name>
    <dbReference type="NCBI Taxonomy" id="53972"/>
    <lineage>
        <taxon>Bacteria</taxon>
        <taxon>Bacillati</taxon>
        <taxon>Actinomycetota</taxon>
        <taxon>Actinomycetes</taxon>
        <taxon>Mycobacteriales</taxon>
        <taxon>Nocardiaceae</taxon>
        <taxon>Rhodococcoides</taxon>
    </lineage>
</organism>
<protein>
    <recommendedName>
        <fullName evidence="3">LGFP repeat-containing protein</fullName>
    </recommendedName>
</protein>